<sequence>MTATLSPNHGGPYDKGTVQYAEGLLFEYRYRYRTILLPNRALYPLVCRCPVLGAAMRETTFFEPLRNLPQCIDDCGSKIPLAIGTPLINDAPEQNKTAVTGQWPTLLHECAPHSVVGHKFVATMTSILSPGKYRSRKDLSTGSIPTLVSLEEESSLTTVTSSVNGNGHHHHHQVPFANTLNIKNGLNTAASAITAAKSPRRSSLGIGLLGGRSHGHSAANAANDKSNKRRSSIAVAFLGGGRRDSRSSAHNLQYPIATIPEKYHKTTESDVENDSPAHYYTVPSGSTVATVMGAAAEDATGISGSEYSSGSLPAALNGGATSPNGYDKKRRRSSSWQTKLERRRRKGMTSAATLDDGGGGGVDLDGFGSTGNGLDAFGASKYGREKRHSWWNIFVPENLKQRSLLQVRLAEKGGVSAQSQIAIGCYRYAPESIEQTLLLFLSHRQQPVTNDTREIIPRFILFHNGFLANSLRIMLQKRGGRNRIALSSADGTCDVVEKAPYFQHTVQSPFAGMSFFLGKGTGLYPIPNLPVILLQTVDAAERFSESRDESL</sequence>
<gene>
    <name evidence="3" type="primary">6046782</name>
    <name evidence="2" type="ORF">CpipJ_CPIJ013414</name>
</gene>
<dbReference type="EnsemblMetazoa" id="CPIJ013414-RA">
    <property type="protein sequence ID" value="CPIJ013414-PA"/>
    <property type="gene ID" value="CPIJ013414"/>
</dbReference>
<dbReference type="AlphaFoldDB" id="B0X2Q5"/>
<reference evidence="2" key="1">
    <citation type="submission" date="2007-03" db="EMBL/GenBank/DDBJ databases">
        <title>Annotation of Culex pipiens quinquefasciatus.</title>
        <authorList>
            <consortium name="The Broad Institute Genome Sequencing Platform"/>
            <person name="Atkinson P.W."/>
            <person name="Hemingway J."/>
            <person name="Christensen B.M."/>
            <person name="Higgs S."/>
            <person name="Kodira C."/>
            <person name="Hannick L."/>
            <person name="Megy K."/>
            <person name="O'Leary S."/>
            <person name="Pearson M."/>
            <person name="Haas B.J."/>
            <person name="Mauceli E."/>
            <person name="Wortman J.R."/>
            <person name="Lee N.H."/>
            <person name="Guigo R."/>
            <person name="Stanke M."/>
            <person name="Alvarado L."/>
            <person name="Amedeo P."/>
            <person name="Antoine C.H."/>
            <person name="Arensburger P."/>
            <person name="Bidwell S.L."/>
            <person name="Crawford M."/>
            <person name="Camaro F."/>
            <person name="Devon K."/>
            <person name="Engels R."/>
            <person name="Hammond M."/>
            <person name="Howarth C."/>
            <person name="Koehrsen M."/>
            <person name="Lawson D."/>
            <person name="Montgomery P."/>
            <person name="Nene V."/>
            <person name="Nusbaum C."/>
            <person name="Puiu D."/>
            <person name="Romero-Severson J."/>
            <person name="Severson D.W."/>
            <person name="Shumway M."/>
            <person name="Sisk P."/>
            <person name="Stolte C."/>
            <person name="Zeng Q."/>
            <person name="Eisenstadt E."/>
            <person name="Fraser-Liggett C."/>
            <person name="Strausberg R."/>
            <person name="Galagan J."/>
            <person name="Birren B."/>
            <person name="Collins F.H."/>
        </authorList>
    </citation>
    <scope>NUCLEOTIDE SEQUENCE [LARGE SCALE GENOMIC DNA]</scope>
    <source>
        <strain evidence="2">JHB</strain>
    </source>
</reference>
<evidence type="ECO:0000256" key="1">
    <source>
        <dbReference type="SAM" id="MobiDB-lite"/>
    </source>
</evidence>
<evidence type="ECO:0000313" key="2">
    <source>
        <dbReference type="EMBL" id="EDS39379.1"/>
    </source>
</evidence>
<dbReference type="eggNOG" id="KOG2372">
    <property type="taxonomic scope" value="Eukaryota"/>
</dbReference>
<keyword evidence="4" id="KW-1185">Reference proteome</keyword>
<dbReference type="VEuPathDB" id="VectorBase:CPIJ013414"/>
<feature type="region of interest" description="Disordered" evidence="1">
    <location>
        <begin position="307"/>
        <end position="360"/>
    </location>
</feature>
<dbReference type="VEuPathDB" id="VectorBase:CQUJHB012302"/>
<dbReference type="OrthoDB" id="26679at2759"/>
<dbReference type="Proteomes" id="UP000002320">
    <property type="component" value="Unassembled WGS sequence"/>
</dbReference>
<dbReference type="HOGENOM" id="CLU_494555_0_0_1"/>
<protein>
    <submittedName>
        <fullName evidence="2 3">Nucleolar protein c7b</fullName>
    </submittedName>
</protein>
<accession>B0X2Q5</accession>
<evidence type="ECO:0000313" key="4">
    <source>
        <dbReference type="Proteomes" id="UP000002320"/>
    </source>
</evidence>
<proteinExistence type="predicted"/>
<dbReference type="EMBL" id="DS232295">
    <property type="protein sequence ID" value="EDS39379.1"/>
    <property type="molecule type" value="Genomic_DNA"/>
</dbReference>
<evidence type="ECO:0000313" key="3">
    <source>
        <dbReference type="EnsemblMetazoa" id="CPIJ013414-PA"/>
    </source>
</evidence>
<dbReference type="STRING" id="7176.B0X2Q5"/>
<dbReference type="InParanoid" id="B0X2Q5"/>
<organism>
    <name type="scientific">Culex quinquefasciatus</name>
    <name type="common">Southern house mosquito</name>
    <name type="synonym">Culex pungens</name>
    <dbReference type="NCBI Taxonomy" id="7176"/>
    <lineage>
        <taxon>Eukaryota</taxon>
        <taxon>Metazoa</taxon>
        <taxon>Ecdysozoa</taxon>
        <taxon>Arthropoda</taxon>
        <taxon>Hexapoda</taxon>
        <taxon>Insecta</taxon>
        <taxon>Pterygota</taxon>
        <taxon>Neoptera</taxon>
        <taxon>Endopterygota</taxon>
        <taxon>Diptera</taxon>
        <taxon>Nematocera</taxon>
        <taxon>Culicoidea</taxon>
        <taxon>Culicidae</taxon>
        <taxon>Culicinae</taxon>
        <taxon>Culicini</taxon>
        <taxon>Culex</taxon>
        <taxon>Culex</taxon>
    </lineage>
</organism>
<dbReference type="KEGG" id="cqu:CpipJ_CPIJ013414"/>
<reference evidence="3" key="2">
    <citation type="submission" date="2021-02" db="UniProtKB">
        <authorList>
            <consortium name="EnsemblMetazoa"/>
        </authorList>
    </citation>
    <scope>IDENTIFICATION</scope>
    <source>
        <strain evidence="3">JHB</strain>
    </source>
</reference>
<name>B0X2Q5_CULQU</name>